<evidence type="ECO:0000256" key="1">
    <source>
        <dbReference type="SAM" id="SignalP"/>
    </source>
</evidence>
<keyword evidence="1" id="KW-0732">Signal</keyword>
<proteinExistence type="predicted"/>
<dbReference type="EMBL" id="CYZE01000016">
    <property type="protein sequence ID" value="CUP00781.1"/>
    <property type="molecule type" value="Genomic_DNA"/>
</dbReference>
<dbReference type="Proteomes" id="UP000095651">
    <property type="component" value="Unassembled WGS sequence"/>
</dbReference>
<evidence type="ECO:0000313" key="3">
    <source>
        <dbReference type="EMBL" id="RGJ06178.1"/>
    </source>
</evidence>
<reference evidence="2 4" key="1">
    <citation type="submission" date="2015-09" db="EMBL/GenBank/DDBJ databases">
        <authorList>
            <consortium name="Pathogen Informatics"/>
        </authorList>
    </citation>
    <scope>NUCLEOTIDE SEQUENCE [LARGE SCALE GENOMIC DNA]</scope>
    <source>
        <strain evidence="2 4">2789STDY5608850</strain>
    </source>
</reference>
<evidence type="ECO:0000313" key="4">
    <source>
        <dbReference type="Proteomes" id="UP000095651"/>
    </source>
</evidence>
<feature type="signal peptide" evidence="1">
    <location>
        <begin position="1"/>
        <end position="27"/>
    </location>
</feature>
<name>A0A174JQ80_9FIRM</name>
<organism evidence="2 4">
    <name type="scientific">Hungatella hathewayi</name>
    <dbReference type="NCBI Taxonomy" id="154046"/>
    <lineage>
        <taxon>Bacteria</taxon>
        <taxon>Bacillati</taxon>
        <taxon>Bacillota</taxon>
        <taxon>Clostridia</taxon>
        <taxon>Lachnospirales</taxon>
        <taxon>Lachnospiraceae</taxon>
        <taxon>Hungatella</taxon>
    </lineage>
</organism>
<sequence>MMLKHRTTAILAAAAVAATTLAFTASAAVKDVQADTSKSAVCTSTVMDHADGNRQYKSEIRTDENGETYIIAEDGSKIYISWTEKGISNDGSVVYSVVAAE</sequence>
<dbReference type="RefSeq" id="WP_055658818.1">
    <property type="nucleotide sequence ID" value="NZ_CABIXC010000016.1"/>
</dbReference>
<evidence type="ECO:0000313" key="5">
    <source>
        <dbReference type="Proteomes" id="UP000263014"/>
    </source>
</evidence>
<accession>A0A174JQ80</accession>
<dbReference type="Proteomes" id="UP000263014">
    <property type="component" value="Unassembled WGS sequence"/>
</dbReference>
<evidence type="ECO:0000313" key="2">
    <source>
        <dbReference type="EMBL" id="CUP00781.1"/>
    </source>
</evidence>
<dbReference type="AlphaFoldDB" id="A0A174JQ80"/>
<gene>
    <name evidence="3" type="ORF">DXD79_09340</name>
    <name evidence="2" type="ORF">ERS852407_04676</name>
</gene>
<reference evidence="3 5" key="2">
    <citation type="submission" date="2018-08" db="EMBL/GenBank/DDBJ databases">
        <title>A genome reference for cultivated species of the human gut microbiota.</title>
        <authorList>
            <person name="Zou Y."/>
            <person name="Xue W."/>
            <person name="Luo G."/>
        </authorList>
    </citation>
    <scope>NUCLEOTIDE SEQUENCE [LARGE SCALE GENOMIC DNA]</scope>
    <source>
        <strain evidence="3 5">TM09-12</strain>
    </source>
</reference>
<protein>
    <submittedName>
        <fullName evidence="3">Choline transporter</fullName>
    </submittedName>
</protein>
<dbReference type="EMBL" id="QSON01000003">
    <property type="protein sequence ID" value="RGJ06178.1"/>
    <property type="molecule type" value="Genomic_DNA"/>
</dbReference>
<feature type="chain" id="PRO_5042333009" evidence="1">
    <location>
        <begin position="28"/>
        <end position="101"/>
    </location>
</feature>